<keyword evidence="3" id="KW-1185">Reference proteome</keyword>
<dbReference type="EMBL" id="RQTK01000275">
    <property type="protein sequence ID" value="RUS82718.1"/>
    <property type="molecule type" value="Genomic_DNA"/>
</dbReference>
<organism evidence="2 3">
    <name type="scientific">Elysia chlorotica</name>
    <name type="common">Eastern emerald elysia</name>
    <name type="synonym">Sea slug</name>
    <dbReference type="NCBI Taxonomy" id="188477"/>
    <lineage>
        <taxon>Eukaryota</taxon>
        <taxon>Metazoa</taxon>
        <taxon>Spiralia</taxon>
        <taxon>Lophotrochozoa</taxon>
        <taxon>Mollusca</taxon>
        <taxon>Gastropoda</taxon>
        <taxon>Heterobranchia</taxon>
        <taxon>Euthyneura</taxon>
        <taxon>Panpulmonata</taxon>
        <taxon>Sacoglossa</taxon>
        <taxon>Placobranchoidea</taxon>
        <taxon>Plakobranchidae</taxon>
        <taxon>Elysia</taxon>
    </lineage>
</organism>
<evidence type="ECO:0000313" key="3">
    <source>
        <dbReference type="Proteomes" id="UP000271974"/>
    </source>
</evidence>
<dbReference type="AlphaFoldDB" id="A0A3S1HN21"/>
<protein>
    <submittedName>
        <fullName evidence="2">Uncharacterized protein</fullName>
    </submittedName>
</protein>
<feature type="region of interest" description="Disordered" evidence="1">
    <location>
        <begin position="93"/>
        <end position="112"/>
    </location>
</feature>
<name>A0A3S1HN21_ELYCH</name>
<dbReference type="OrthoDB" id="6163184at2759"/>
<dbReference type="Proteomes" id="UP000271974">
    <property type="component" value="Unassembled WGS sequence"/>
</dbReference>
<accession>A0A3S1HN21</accession>
<comment type="caution">
    <text evidence="2">The sequence shown here is derived from an EMBL/GenBank/DDBJ whole genome shotgun (WGS) entry which is preliminary data.</text>
</comment>
<evidence type="ECO:0000256" key="1">
    <source>
        <dbReference type="SAM" id="MobiDB-lite"/>
    </source>
</evidence>
<proteinExistence type="predicted"/>
<gene>
    <name evidence="2" type="ORF">EGW08_009555</name>
</gene>
<reference evidence="2 3" key="1">
    <citation type="submission" date="2019-01" db="EMBL/GenBank/DDBJ databases">
        <title>A draft genome assembly of the solar-powered sea slug Elysia chlorotica.</title>
        <authorList>
            <person name="Cai H."/>
            <person name="Li Q."/>
            <person name="Fang X."/>
            <person name="Li J."/>
            <person name="Curtis N.E."/>
            <person name="Altenburger A."/>
            <person name="Shibata T."/>
            <person name="Feng M."/>
            <person name="Maeda T."/>
            <person name="Schwartz J.A."/>
            <person name="Shigenobu S."/>
            <person name="Lundholm N."/>
            <person name="Nishiyama T."/>
            <person name="Yang H."/>
            <person name="Hasebe M."/>
            <person name="Li S."/>
            <person name="Pierce S.K."/>
            <person name="Wang J."/>
        </authorList>
    </citation>
    <scope>NUCLEOTIDE SEQUENCE [LARGE SCALE GENOMIC DNA]</scope>
    <source>
        <strain evidence="2">EC2010</strain>
        <tissue evidence="2">Whole organism of an adult</tissue>
    </source>
</reference>
<sequence>MCQAQRMQMKMAAMGVQVDASVLERALFPPSGKSIYYNIPGDLPRNPTESLIPHYKHWLSEDYNHIRRMERRLARDDEIKYLQKVAAEKRTLALKKKGKKKKKNKKDVTTAA</sequence>
<evidence type="ECO:0000313" key="2">
    <source>
        <dbReference type="EMBL" id="RUS82718.1"/>
    </source>
</evidence>
<feature type="compositionally biased region" description="Basic residues" evidence="1">
    <location>
        <begin position="93"/>
        <end position="105"/>
    </location>
</feature>